<accession>A0AA39L4S0</accession>
<proteinExistence type="predicted"/>
<dbReference type="SMART" id="SM00256">
    <property type="entry name" value="FBOX"/>
    <property type="match status" value="1"/>
</dbReference>
<dbReference type="SUPFAM" id="SSF69322">
    <property type="entry name" value="Tricorn protease domain 2"/>
    <property type="match status" value="1"/>
</dbReference>
<evidence type="ECO:0000313" key="3">
    <source>
        <dbReference type="Proteomes" id="UP001175261"/>
    </source>
</evidence>
<dbReference type="Pfam" id="PF12937">
    <property type="entry name" value="F-box-like"/>
    <property type="match status" value="1"/>
</dbReference>
<dbReference type="SUPFAM" id="SSF81383">
    <property type="entry name" value="F-box domain"/>
    <property type="match status" value="1"/>
</dbReference>
<dbReference type="InterPro" id="IPR039719">
    <property type="entry name" value="FBXO28"/>
</dbReference>
<name>A0AA39L4S0_SARSR</name>
<evidence type="ECO:0000313" key="2">
    <source>
        <dbReference type="EMBL" id="KAK0384122.1"/>
    </source>
</evidence>
<dbReference type="GO" id="GO:0000209">
    <property type="term" value="P:protein polyubiquitination"/>
    <property type="evidence" value="ECO:0007669"/>
    <property type="project" value="TreeGrafter"/>
</dbReference>
<feature type="domain" description="F-box" evidence="1">
    <location>
        <begin position="8"/>
        <end position="54"/>
    </location>
</feature>
<dbReference type="Gene3D" id="1.20.1280.50">
    <property type="match status" value="1"/>
</dbReference>
<dbReference type="AlphaFoldDB" id="A0AA39L4S0"/>
<protein>
    <recommendedName>
        <fullName evidence="1">F-box domain-containing protein</fullName>
    </recommendedName>
</protein>
<sequence length="623" mass="69515">MALPEHPPSGWDDLPNEIILQLLTYLSPYDITQLQQVSRKLQKICRDNELWKRHCFDESPWYQAMEIRRSIRLAGLAPDSESFESGDNLFLPETETADAWRTRYRRLQDMANWDPTFPGERVSWYDEYIQRHGPTSVAWFESPHQYEGGERTLVEARGLALYAPNDGFGNNGDMLAVSPLDDGSVCLWDVRGTRGKQGGILAQSAKDILFIDGPGSGNTRRSKKVDTGVTDCVSVNHFGHKAFFAVQSHLIEVDLNRLEVVDRETFEWSITALSHVHDGCPITVGTSLGIHLHDFRQRARVRTEAAERLDDRPYRVIFDNEPLPPYASLSQPTPISILHLPQAGSQTGVTDDIYVSGRFTSILHYDRRKFPSIVDSIHSGAEIYTLAGLPYPYSTVESEVRRYGEFSTERARELRHDREGQTIIAGGAYNTKGSLEMYGLSSSQRETGMADGKIGKNSVQQNRQTAASSSILSLTTHGTKIVFSDGSGLIKWFERDGTTECRRMRIGSSDPQAVKGRSLFSSMPASDDLARKIVSTGSVAGPSGDGGDIRPNNDNIVFWTGEKLGMVSFTTSPLWTADDFKDPQDIEASEEDKARAEYTSQLREALERQAGEVKFVSRLGYGP</sequence>
<reference evidence="2" key="1">
    <citation type="submission" date="2022-10" db="EMBL/GenBank/DDBJ databases">
        <title>Determination and structural analysis of whole genome sequence of Sarocladium strictum F4-1.</title>
        <authorList>
            <person name="Hu L."/>
            <person name="Jiang Y."/>
        </authorList>
    </citation>
    <scope>NUCLEOTIDE SEQUENCE</scope>
    <source>
        <strain evidence="2">F4-1</strain>
    </source>
</reference>
<dbReference type="PANTHER" id="PTHR13252:SF9">
    <property type="entry name" value="F-BOX ONLY PROTEIN 28"/>
    <property type="match status" value="1"/>
</dbReference>
<gene>
    <name evidence="2" type="ORF">NLU13_8211</name>
</gene>
<comment type="caution">
    <text evidence="2">The sequence shown here is derived from an EMBL/GenBank/DDBJ whole genome shotgun (WGS) entry which is preliminary data.</text>
</comment>
<dbReference type="Proteomes" id="UP001175261">
    <property type="component" value="Unassembled WGS sequence"/>
</dbReference>
<dbReference type="CDD" id="cd22139">
    <property type="entry name" value="F-box_unchar"/>
    <property type="match status" value="1"/>
</dbReference>
<dbReference type="PANTHER" id="PTHR13252">
    <property type="entry name" value="F-BOX ONLY PROTEIN 28"/>
    <property type="match status" value="1"/>
</dbReference>
<dbReference type="InterPro" id="IPR036047">
    <property type="entry name" value="F-box-like_dom_sf"/>
</dbReference>
<organism evidence="2 3">
    <name type="scientific">Sarocladium strictum</name>
    <name type="common">Black bundle disease fungus</name>
    <name type="synonym">Acremonium strictum</name>
    <dbReference type="NCBI Taxonomy" id="5046"/>
    <lineage>
        <taxon>Eukaryota</taxon>
        <taxon>Fungi</taxon>
        <taxon>Dikarya</taxon>
        <taxon>Ascomycota</taxon>
        <taxon>Pezizomycotina</taxon>
        <taxon>Sordariomycetes</taxon>
        <taxon>Hypocreomycetidae</taxon>
        <taxon>Hypocreales</taxon>
        <taxon>Sarocladiaceae</taxon>
        <taxon>Sarocladium</taxon>
    </lineage>
</organism>
<evidence type="ECO:0000259" key="1">
    <source>
        <dbReference type="PROSITE" id="PS50181"/>
    </source>
</evidence>
<dbReference type="InterPro" id="IPR001810">
    <property type="entry name" value="F-box_dom"/>
</dbReference>
<dbReference type="EMBL" id="JAPDFR010000008">
    <property type="protein sequence ID" value="KAK0384122.1"/>
    <property type="molecule type" value="Genomic_DNA"/>
</dbReference>
<dbReference type="PROSITE" id="PS50181">
    <property type="entry name" value="FBOX"/>
    <property type="match status" value="1"/>
</dbReference>
<keyword evidence="3" id="KW-1185">Reference proteome</keyword>